<dbReference type="InterPro" id="IPR003439">
    <property type="entry name" value="ABC_transporter-like_ATP-bd"/>
</dbReference>
<proteinExistence type="predicted"/>
<dbReference type="AlphaFoldDB" id="A0A7W3WQU3"/>
<protein>
    <submittedName>
        <fullName evidence="3">ABC-F family ATP-binding cassette domain-containing protein</fullName>
    </submittedName>
</protein>
<keyword evidence="3" id="KW-0547">Nucleotide-binding</keyword>
<reference evidence="4" key="1">
    <citation type="submission" date="2020-05" db="EMBL/GenBank/DDBJ databases">
        <title>Classification of alakaliphilic streptomycetes isolated from an alkaline soil next to Lonar Crater, India and a proposal for the recognition of Streptomyces alkaliterrae sp. nov.</title>
        <authorList>
            <person name="Golinska P."/>
        </authorList>
    </citation>
    <scope>NUCLEOTIDE SEQUENCE [LARGE SCALE GENOMIC DNA]</scope>
    <source>
        <strain evidence="4">OF3</strain>
    </source>
</reference>
<dbReference type="Gene3D" id="3.40.50.300">
    <property type="entry name" value="P-loop containing nucleotide triphosphate hydrolases"/>
    <property type="match status" value="1"/>
</dbReference>
<dbReference type="PANTHER" id="PTHR19211:SF14">
    <property type="entry name" value="ATP-BINDING CASSETTE SUB-FAMILY F MEMBER 1"/>
    <property type="match status" value="1"/>
</dbReference>
<evidence type="ECO:0000313" key="4">
    <source>
        <dbReference type="Proteomes" id="UP000525686"/>
    </source>
</evidence>
<dbReference type="InterPro" id="IPR027417">
    <property type="entry name" value="P-loop_NTPase"/>
</dbReference>
<accession>A0A7W3WQU3</accession>
<dbReference type="Pfam" id="PF00005">
    <property type="entry name" value="ABC_tran"/>
    <property type="match status" value="1"/>
</dbReference>
<feature type="domain" description="ABC transporter" evidence="2">
    <location>
        <begin position="5"/>
        <end position="47"/>
    </location>
</feature>
<dbReference type="GO" id="GO:0005524">
    <property type="term" value="F:ATP binding"/>
    <property type="evidence" value="ECO:0007669"/>
    <property type="project" value="UniProtKB-KW"/>
</dbReference>
<dbReference type="GO" id="GO:0016887">
    <property type="term" value="F:ATP hydrolysis activity"/>
    <property type="evidence" value="ECO:0007669"/>
    <property type="project" value="InterPro"/>
</dbReference>
<dbReference type="Proteomes" id="UP000525686">
    <property type="component" value="Unassembled WGS sequence"/>
</dbReference>
<name>A0A7W3WQU3_9ACTN</name>
<gene>
    <name evidence="3" type="ORF">H3146_26325</name>
</gene>
<comment type="caution">
    <text evidence="3">The sequence shown here is derived from an EMBL/GenBank/DDBJ whole genome shotgun (WGS) entry which is preliminary data.</text>
</comment>
<evidence type="ECO:0000259" key="2">
    <source>
        <dbReference type="Pfam" id="PF00005"/>
    </source>
</evidence>
<dbReference type="SUPFAM" id="SSF52540">
    <property type="entry name" value="P-loop containing nucleoside triphosphate hydrolases"/>
    <property type="match status" value="1"/>
</dbReference>
<sequence>MLSLGLFEPDALRARIGELSYGRRRRVELARLVSEPVDRLLLDEPTNHLSPALVEELEAALADYPGAVVLVTHDRRTRARFTGARLQLSEGHVLAPDHASPAATVAG</sequence>
<keyword evidence="1" id="KW-0677">Repeat</keyword>
<dbReference type="PANTHER" id="PTHR19211">
    <property type="entry name" value="ATP-BINDING TRANSPORT PROTEIN-RELATED"/>
    <property type="match status" value="1"/>
</dbReference>
<dbReference type="EMBL" id="JABJWZ010000473">
    <property type="protein sequence ID" value="MBB1256832.1"/>
    <property type="molecule type" value="Genomic_DNA"/>
</dbReference>
<organism evidence="3 4">
    <name type="scientific">Streptomyces alkaliterrae</name>
    <dbReference type="NCBI Taxonomy" id="2213162"/>
    <lineage>
        <taxon>Bacteria</taxon>
        <taxon>Bacillati</taxon>
        <taxon>Actinomycetota</taxon>
        <taxon>Actinomycetes</taxon>
        <taxon>Kitasatosporales</taxon>
        <taxon>Streptomycetaceae</taxon>
        <taxon>Streptomyces</taxon>
    </lineage>
</organism>
<evidence type="ECO:0000313" key="3">
    <source>
        <dbReference type="EMBL" id="MBB1256832.1"/>
    </source>
</evidence>
<keyword evidence="3" id="KW-0067">ATP-binding</keyword>
<evidence type="ECO:0000256" key="1">
    <source>
        <dbReference type="ARBA" id="ARBA00022737"/>
    </source>
</evidence>
<dbReference type="InterPro" id="IPR050611">
    <property type="entry name" value="ABCF"/>
</dbReference>